<protein>
    <submittedName>
        <fullName evidence="3">Uncharacterized protein</fullName>
    </submittedName>
</protein>
<feature type="chain" id="PRO_5045357794" evidence="2">
    <location>
        <begin position="31"/>
        <end position="239"/>
    </location>
</feature>
<keyword evidence="1" id="KW-0472">Membrane</keyword>
<reference evidence="3 4" key="1">
    <citation type="journal article" date="2023" name="Commun. Biol.">
        <title>Genome analysis of Parmales, the sister group of diatoms, reveals the evolutionary specialization of diatoms from phago-mixotrophs to photoautotrophs.</title>
        <authorList>
            <person name="Ban H."/>
            <person name="Sato S."/>
            <person name="Yoshikawa S."/>
            <person name="Yamada K."/>
            <person name="Nakamura Y."/>
            <person name="Ichinomiya M."/>
            <person name="Sato N."/>
            <person name="Blanc-Mathieu R."/>
            <person name="Endo H."/>
            <person name="Kuwata A."/>
            <person name="Ogata H."/>
        </authorList>
    </citation>
    <scope>NUCLEOTIDE SEQUENCE [LARGE SCALE GENOMIC DNA]</scope>
</reference>
<sequence>MSFPSPHSSLFSSLSFHTALLLHLPSYALSFLGPFSLPAPLNESIMAVSNSPTASLPPCDYCTLLHGELGRVAGAPAAYMSCASLPALAKLAPLDPAHAWERSCLFYARLFAESLGAPTPALGKAQAEMRKRCPGGQAQARSVAALCQFLLWGKATGALIAEVRAAPLEAGPREHLLHALYSPLFAAVTVVGKLLTLVPTNTPGPVMTALSLVLVGVIGTHVVPLGLLGVPFYAASKLM</sequence>
<keyword evidence="1" id="KW-1133">Transmembrane helix</keyword>
<proteinExistence type="predicted"/>
<evidence type="ECO:0000313" key="3">
    <source>
        <dbReference type="EMBL" id="GMI37227.1"/>
    </source>
</evidence>
<accession>A0ABQ6MZX9</accession>
<feature type="signal peptide" evidence="2">
    <location>
        <begin position="1"/>
        <end position="30"/>
    </location>
</feature>
<keyword evidence="2" id="KW-0732">Signal</keyword>
<dbReference type="EMBL" id="BRYB01000766">
    <property type="protein sequence ID" value="GMI37227.1"/>
    <property type="molecule type" value="Genomic_DNA"/>
</dbReference>
<dbReference type="Proteomes" id="UP001165060">
    <property type="component" value="Unassembled WGS sequence"/>
</dbReference>
<organism evidence="3 4">
    <name type="scientific">Tetraparma gracilis</name>
    <dbReference type="NCBI Taxonomy" id="2962635"/>
    <lineage>
        <taxon>Eukaryota</taxon>
        <taxon>Sar</taxon>
        <taxon>Stramenopiles</taxon>
        <taxon>Ochrophyta</taxon>
        <taxon>Bolidophyceae</taxon>
        <taxon>Parmales</taxon>
        <taxon>Triparmaceae</taxon>
        <taxon>Tetraparma</taxon>
    </lineage>
</organism>
<evidence type="ECO:0000256" key="2">
    <source>
        <dbReference type="SAM" id="SignalP"/>
    </source>
</evidence>
<feature type="transmembrane region" description="Helical" evidence="1">
    <location>
        <begin position="210"/>
        <end position="234"/>
    </location>
</feature>
<comment type="caution">
    <text evidence="3">The sequence shown here is derived from an EMBL/GenBank/DDBJ whole genome shotgun (WGS) entry which is preliminary data.</text>
</comment>
<name>A0ABQ6MZX9_9STRA</name>
<feature type="transmembrane region" description="Helical" evidence="1">
    <location>
        <begin position="180"/>
        <end position="198"/>
    </location>
</feature>
<keyword evidence="1" id="KW-0812">Transmembrane</keyword>
<evidence type="ECO:0000256" key="1">
    <source>
        <dbReference type="SAM" id="Phobius"/>
    </source>
</evidence>
<keyword evidence="4" id="KW-1185">Reference proteome</keyword>
<gene>
    <name evidence="3" type="ORF">TeGR_g1853</name>
</gene>
<evidence type="ECO:0000313" key="4">
    <source>
        <dbReference type="Proteomes" id="UP001165060"/>
    </source>
</evidence>